<proteinExistence type="predicted"/>
<accession>A0A0A9E3Q8</accession>
<dbReference type="AlphaFoldDB" id="A0A0A9E3Q8"/>
<evidence type="ECO:0000313" key="1">
    <source>
        <dbReference type="EMBL" id="JAD95429.1"/>
    </source>
</evidence>
<sequence length="56" mass="5872">MLRSCSNPSAAIDASCSEVSIAIVKITSPGLHLTFSLEPFDVFLFGPVSSSSLPDE</sequence>
<name>A0A0A9E3Q8_ARUDO</name>
<protein>
    <submittedName>
        <fullName evidence="1">Uncharacterized protein</fullName>
    </submittedName>
</protein>
<reference evidence="1" key="1">
    <citation type="submission" date="2014-09" db="EMBL/GenBank/DDBJ databases">
        <authorList>
            <person name="Magalhaes I.L.F."/>
            <person name="Oliveira U."/>
            <person name="Santos F.R."/>
            <person name="Vidigal T.H.D.A."/>
            <person name="Brescovit A.D."/>
            <person name="Santos A.J."/>
        </authorList>
    </citation>
    <scope>NUCLEOTIDE SEQUENCE</scope>
    <source>
        <tissue evidence="1">Shoot tissue taken approximately 20 cm above the soil surface</tissue>
    </source>
</reference>
<dbReference type="EMBL" id="GBRH01202466">
    <property type="protein sequence ID" value="JAD95429.1"/>
    <property type="molecule type" value="Transcribed_RNA"/>
</dbReference>
<reference evidence="1" key="2">
    <citation type="journal article" date="2015" name="Data Brief">
        <title>Shoot transcriptome of the giant reed, Arundo donax.</title>
        <authorList>
            <person name="Barrero R.A."/>
            <person name="Guerrero F.D."/>
            <person name="Moolhuijzen P."/>
            <person name="Goolsby J.A."/>
            <person name="Tidwell J."/>
            <person name="Bellgard S.E."/>
            <person name="Bellgard M.I."/>
        </authorList>
    </citation>
    <scope>NUCLEOTIDE SEQUENCE</scope>
    <source>
        <tissue evidence="1">Shoot tissue taken approximately 20 cm above the soil surface</tissue>
    </source>
</reference>
<organism evidence="1">
    <name type="scientific">Arundo donax</name>
    <name type="common">Giant reed</name>
    <name type="synonym">Donax arundinaceus</name>
    <dbReference type="NCBI Taxonomy" id="35708"/>
    <lineage>
        <taxon>Eukaryota</taxon>
        <taxon>Viridiplantae</taxon>
        <taxon>Streptophyta</taxon>
        <taxon>Embryophyta</taxon>
        <taxon>Tracheophyta</taxon>
        <taxon>Spermatophyta</taxon>
        <taxon>Magnoliopsida</taxon>
        <taxon>Liliopsida</taxon>
        <taxon>Poales</taxon>
        <taxon>Poaceae</taxon>
        <taxon>PACMAD clade</taxon>
        <taxon>Arundinoideae</taxon>
        <taxon>Arundineae</taxon>
        <taxon>Arundo</taxon>
    </lineage>
</organism>